<feature type="compositionally biased region" description="Low complexity" evidence="1">
    <location>
        <begin position="43"/>
        <end position="55"/>
    </location>
</feature>
<feature type="domain" description="LysM" evidence="3">
    <location>
        <begin position="111"/>
        <end position="164"/>
    </location>
</feature>
<evidence type="ECO:0000313" key="5">
    <source>
        <dbReference type="Proteomes" id="UP000252355"/>
    </source>
</evidence>
<dbReference type="Gene3D" id="3.90.1720.10">
    <property type="entry name" value="endopeptidase domain like (from Nostoc punctiforme)"/>
    <property type="match status" value="1"/>
</dbReference>
<dbReference type="Gene3D" id="3.10.350.10">
    <property type="entry name" value="LysM domain"/>
    <property type="match status" value="1"/>
</dbReference>
<dbReference type="PANTHER" id="PTHR34700:SF4">
    <property type="entry name" value="PHAGE-LIKE ELEMENT PBSX PROTEIN XKDP"/>
    <property type="match status" value="1"/>
</dbReference>
<comment type="caution">
    <text evidence="4">The sequence shown here is derived from an EMBL/GenBank/DDBJ whole genome shotgun (WGS) entry which is preliminary data.</text>
</comment>
<dbReference type="PANTHER" id="PTHR34700">
    <property type="entry name" value="POTASSIUM BINDING PROTEIN KBP"/>
    <property type="match status" value="1"/>
</dbReference>
<evidence type="ECO:0000256" key="1">
    <source>
        <dbReference type="SAM" id="MobiDB-lite"/>
    </source>
</evidence>
<gene>
    <name evidence="4" type="ORF">OZSIB_0806</name>
</gene>
<feature type="signal peptide" evidence="2">
    <location>
        <begin position="1"/>
        <end position="21"/>
    </location>
</feature>
<organism evidence="4 5">
    <name type="scientific">Candidatus Ozemobacter sibiricus</name>
    <dbReference type="NCBI Taxonomy" id="2268124"/>
    <lineage>
        <taxon>Bacteria</taxon>
        <taxon>Candidatus Ozemobacteria</taxon>
        <taxon>Candidatus Ozemobacterales</taxon>
        <taxon>Candidatus Ozemobacteraceae</taxon>
        <taxon>Candidatus Ozemobacter</taxon>
    </lineage>
</organism>
<feature type="compositionally biased region" description="Pro residues" evidence="1">
    <location>
        <begin position="178"/>
        <end position="194"/>
    </location>
</feature>
<dbReference type="Pfam" id="PF01476">
    <property type="entry name" value="LysM"/>
    <property type="match status" value="1"/>
</dbReference>
<protein>
    <submittedName>
        <fullName evidence="4">N-acetylmuramoyl-L-alanine amidase</fullName>
    </submittedName>
</protein>
<evidence type="ECO:0000313" key="4">
    <source>
        <dbReference type="EMBL" id="RCK81672.1"/>
    </source>
</evidence>
<dbReference type="SUPFAM" id="SSF54106">
    <property type="entry name" value="LysM domain"/>
    <property type="match status" value="1"/>
</dbReference>
<dbReference type="InterPro" id="IPR036779">
    <property type="entry name" value="LysM_dom_sf"/>
</dbReference>
<feature type="region of interest" description="Disordered" evidence="1">
    <location>
        <begin position="31"/>
        <end position="68"/>
    </location>
</feature>
<feature type="chain" id="PRO_5016603346" evidence="2">
    <location>
        <begin position="22"/>
        <end position="333"/>
    </location>
</feature>
<dbReference type="Proteomes" id="UP000252355">
    <property type="component" value="Unassembled WGS sequence"/>
</dbReference>
<keyword evidence="2" id="KW-0732">Signal</keyword>
<evidence type="ECO:0000259" key="3">
    <source>
        <dbReference type="PROSITE" id="PS51782"/>
    </source>
</evidence>
<proteinExistence type="predicted"/>
<dbReference type="CDD" id="cd00118">
    <property type="entry name" value="LysM"/>
    <property type="match status" value="1"/>
</dbReference>
<name>A0A367ZWE1_9BACT</name>
<reference evidence="4 5" key="1">
    <citation type="submission" date="2018-05" db="EMBL/GenBank/DDBJ databases">
        <title>A metagenomic window into the 2 km-deep terrestrial subsurface aquifer revealed taxonomically and functionally diverse microbial community comprising novel uncultured bacterial lineages.</title>
        <authorList>
            <person name="Kadnikov V.V."/>
            <person name="Mardanov A.V."/>
            <person name="Beletsky A.V."/>
            <person name="Banks D."/>
            <person name="Pimenov N.V."/>
            <person name="Frank Y.A."/>
            <person name="Karnachuk O.V."/>
            <person name="Ravin N.V."/>
        </authorList>
    </citation>
    <scope>NUCLEOTIDE SEQUENCE [LARGE SCALE GENOMIC DNA]</scope>
    <source>
        <strain evidence="4">BY5</strain>
    </source>
</reference>
<feature type="region of interest" description="Disordered" evidence="1">
    <location>
        <begin position="168"/>
        <end position="198"/>
    </location>
</feature>
<dbReference type="PROSITE" id="PS51782">
    <property type="entry name" value="LYSM"/>
    <property type="match status" value="1"/>
</dbReference>
<evidence type="ECO:0000256" key="2">
    <source>
        <dbReference type="SAM" id="SignalP"/>
    </source>
</evidence>
<dbReference type="SMART" id="SM00257">
    <property type="entry name" value="LysM"/>
    <property type="match status" value="1"/>
</dbReference>
<dbReference type="InterPro" id="IPR052196">
    <property type="entry name" value="Bact_Kbp"/>
</dbReference>
<sequence length="333" mass="35273">MTGSRILAVVLVVVLSGGLWAASMDDILDAHDPSQEAGPVPSPTVSPAAPSTPVSVSPPPATGRTADAPPQEIFDLIDKILDLIGDITKVLEQIAATTSAGEEPQRSRGDRTYTVQPGDCLWTIAQRFLGDGSQYWKLVEANKDRYPSLAKNPDLIYPGWKLKIPGAGEVVSDGGSRQPPPTPGEPPGSPPAGPPGSLQQRVVAEAQKLVGMRNFPYAPETDGGRLGCAQVVSTALKNAGVLSRISLGVRVVVSDLHAQGWRDVTAPPFQAGDVICWRTYDFDGDGRDDPDTHIGIAMASGNSVQAMSNSSSQRMPRLHSATYMPVTRVLRKV</sequence>
<dbReference type="EMBL" id="QOQW01000001">
    <property type="protein sequence ID" value="RCK81672.1"/>
    <property type="molecule type" value="Genomic_DNA"/>
</dbReference>
<dbReference type="InterPro" id="IPR018392">
    <property type="entry name" value="LysM"/>
</dbReference>
<accession>A0A367ZWE1</accession>
<dbReference type="AlphaFoldDB" id="A0A367ZWE1"/>